<feature type="region of interest" description="Disordered" evidence="1">
    <location>
        <begin position="1"/>
        <end position="40"/>
    </location>
</feature>
<evidence type="ECO:0000313" key="2">
    <source>
        <dbReference type="EMBL" id="KAK4747733.1"/>
    </source>
</evidence>
<sequence length="111" mass="12002">MDDGRPESDEQFGEGKSACLPSSESPCRPHRLSRVNSSSGKIGQGVIKAAKSAGLDLVPVSFGCAEEARYSMKSMLLSIIMKNTWICSSWYTYGCCLPNLTFLVCLLDKGS</sequence>
<reference evidence="2 3" key="1">
    <citation type="journal article" date="2023" name="Hortic Res">
        <title>Pangenome of water caltrop reveals structural variations and asymmetric subgenome divergence after allopolyploidization.</title>
        <authorList>
            <person name="Zhang X."/>
            <person name="Chen Y."/>
            <person name="Wang L."/>
            <person name="Yuan Y."/>
            <person name="Fang M."/>
            <person name="Shi L."/>
            <person name="Lu R."/>
            <person name="Comes H.P."/>
            <person name="Ma Y."/>
            <person name="Chen Y."/>
            <person name="Huang G."/>
            <person name="Zhou Y."/>
            <person name="Zheng Z."/>
            <person name="Qiu Y."/>
        </authorList>
    </citation>
    <scope>NUCLEOTIDE SEQUENCE [LARGE SCALE GENOMIC DNA]</scope>
    <source>
        <tissue evidence="2">Roots</tissue>
    </source>
</reference>
<gene>
    <name evidence="2" type="ORF">SAY87_014319</name>
</gene>
<evidence type="ECO:0000313" key="3">
    <source>
        <dbReference type="Proteomes" id="UP001345219"/>
    </source>
</evidence>
<evidence type="ECO:0000256" key="1">
    <source>
        <dbReference type="SAM" id="MobiDB-lite"/>
    </source>
</evidence>
<dbReference type="AlphaFoldDB" id="A0AAN7GMV1"/>
<accession>A0AAN7GMV1</accession>
<dbReference type="Proteomes" id="UP001345219">
    <property type="component" value="Chromosome 12"/>
</dbReference>
<organism evidence="2 3">
    <name type="scientific">Trapa incisa</name>
    <dbReference type="NCBI Taxonomy" id="236973"/>
    <lineage>
        <taxon>Eukaryota</taxon>
        <taxon>Viridiplantae</taxon>
        <taxon>Streptophyta</taxon>
        <taxon>Embryophyta</taxon>
        <taxon>Tracheophyta</taxon>
        <taxon>Spermatophyta</taxon>
        <taxon>Magnoliopsida</taxon>
        <taxon>eudicotyledons</taxon>
        <taxon>Gunneridae</taxon>
        <taxon>Pentapetalae</taxon>
        <taxon>rosids</taxon>
        <taxon>malvids</taxon>
        <taxon>Myrtales</taxon>
        <taxon>Lythraceae</taxon>
        <taxon>Trapa</taxon>
    </lineage>
</organism>
<protein>
    <submittedName>
        <fullName evidence="2">Uncharacterized protein</fullName>
    </submittedName>
</protein>
<keyword evidence="3" id="KW-1185">Reference proteome</keyword>
<proteinExistence type="predicted"/>
<comment type="caution">
    <text evidence="2">The sequence shown here is derived from an EMBL/GenBank/DDBJ whole genome shotgun (WGS) entry which is preliminary data.</text>
</comment>
<dbReference type="EMBL" id="JAXIOK010000019">
    <property type="protein sequence ID" value="KAK4747733.1"/>
    <property type="molecule type" value="Genomic_DNA"/>
</dbReference>
<name>A0AAN7GMV1_9MYRT</name>